<dbReference type="EMBL" id="JAMDGR010000031">
    <property type="protein sequence ID" value="MDD1152705.1"/>
    <property type="molecule type" value="Genomic_DNA"/>
</dbReference>
<proteinExistence type="predicted"/>
<evidence type="ECO:0000313" key="1">
    <source>
        <dbReference type="EMBL" id="MDD1152705.1"/>
    </source>
</evidence>
<sequence length="169" mass="19045">MRQSHQFVALEQSAFQSLEHTAYLKGLLKPFKGNGLQTWANQCIALRDGMIALAQRHLLPQARSYPFNLLPVQLTLQTTGAGTTFLRWRNIDRSRMGVELWEVLLRDSATPESLIDDLYAMEQQRIVFNMQMSGIHSIARQAQDCANKATRAKAAYQRRVGATNARGGI</sequence>
<gene>
    <name evidence="1" type="ORF">M5G25_31020</name>
</gene>
<keyword evidence="2" id="KW-1185">Reference proteome</keyword>
<protein>
    <submittedName>
        <fullName evidence="1">DUF3158 family protein</fullName>
    </submittedName>
</protein>
<comment type="caution">
    <text evidence="1">The sequence shown here is derived from an EMBL/GenBank/DDBJ whole genome shotgun (WGS) entry which is preliminary data.</text>
</comment>
<reference evidence="1 2" key="1">
    <citation type="submission" date="2022-05" db="EMBL/GenBank/DDBJ databases">
        <title>Novel Pseudomonas spp. Isolated from a Rainbow Trout Aquaculture Facility.</title>
        <authorList>
            <person name="Testerman T."/>
            <person name="Graf J."/>
        </authorList>
    </citation>
    <scope>NUCLEOTIDE SEQUENCE [LARGE SCALE GENOMIC DNA]</scope>
    <source>
        <strain evidence="1 2">ID357</strain>
    </source>
</reference>
<dbReference type="InterPro" id="IPR021502">
    <property type="entry name" value="DUF3158"/>
</dbReference>
<dbReference type="Proteomes" id="UP001217610">
    <property type="component" value="Unassembled WGS sequence"/>
</dbReference>
<dbReference type="Pfam" id="PF11358">
    <property type="entry name" value="DUF3158"/>
    <property type="match status" value="1"/>
</dbReference>
<evidence type="ECO:0000313" key="2">
    <source>
        <dbReference type="Proteomes" id="UP001217610"/>
    </source>
</evidence>
<dbReference type="RefSeq" id="WP_273924487.1">
    <property type="nucleotide sequence ID" value="NZ_JAMDGR010000031.1"/>
</dbReference>
<accession>A0ABT5QFN6</accession>
<name>A0ABT5QFN6_9PSED</name>
<organism evidence="1 2">
    <name type="scientific">Pseudomonas idahonensis</name>
    <dbReference type="NCBI Taxonomy" id="2942628"/>
    <lineage>
        <taxon>Bacteria</taxon>
        <taxon>Pseudomonadati</taxon>
        <taxon>Pseudomonadota</taxon>
        <taxon>Gammaproteobacteria</taxon>
        <taxon>Pseudomonadales</taxon>
        <taxon>Pseudomonadaceae</taxon>
        <taxon>Pseudomonas</taxon>
    </lineage>
</organism>